<evidence type="ECO:0000256" key="2">
    <source>
        <dbReference type="ARBA" id="ARBA00023125"/>
    </source>
</evidence>
<dbReference type="Gene3D" id="1.10.357.10">
    <property type="entry name" value="Tetracycline Repressor, domain 2"/>
    <property type="match status" value="1"/>
</dbReference>
<dbReference type="GO" id="GO:0003700">
    <property type="term" value="F:DNA-binding transcription factor activity"/>
    <property type="evidence" value="ECO:0007669"/>
    <property type="project" value="TreeGrafter"/>
</dbReference>
<dbReference type="Pfam" id="PF17937">
    <property type="entry name" value="TetR_C_28"/>
    <property type="match status" value="1"/>
</dbReference>
<dbReference type="InterPro" id="IPR050109">
    <property type="entry name" value="HTH-type_TetR-like_transc_reg"/>
</dbReference>
<dbReference type="GO" id="GO:0000976">
    <property type="term" value="F:transcription cis-regulatory region binding"/>
    <property type="evidence" value="ECO:0007669"/>
    <property type="project" value="TreeGrafter"/>
</dbReference>
<gene>
    <name evidence="6" type="ORF">E2R57_13040</name>
</gene>
<feature type="domain" description="HTH tetR-type" evidence="5">
    <location>
        <begin position="3"/>
        <end position="63"/>
    </location>
</feature>
<evidence type="ECO:0000256" key="3">
    <source>
        <dbReference type="ARBA" id="ARBA00023163"/>
    </source>
</evidence>
<dbReference type="Pfam" id="PF00440">
    <property type="entry name" value="TetR_N"/>
    <property type="match status" value="1"/>
</dbReference>
<dbReference type="EMBL" id="SMZQ01000006">
    <property type="protein sequence ID" value="TDL36847.1"/>
    <property type="molecule type" value="Genomic_DNA"/>
</dbReference>
<dbReference type="AlphaFoldDB" id="A0A4R5Y0E6"/>
<protein>
    <submittedName>
        <fullName evidence="6">TetR/AcrR family transcriptional regulator</fullName>
    </submittedName>
</protein>
<dbReference type="SUPFAM" id="SSF46689">
    <property type="entry name" value="Homeodomain-like"/>
    <property type="match status" value="1"/>
</dbReference>
<dbReference type="InterPro" id="IPR041479">
    <property type="entry name" value="TetR_CgmR_C"/>
</dbReference>
<dbReference type="SUPFAM" id="SSF48498">
    <property type="entry name" value="Tetracyclin repressor-like, C-terminal domain"/>
    <property type="match status" value="1"/>
</dbReference>
<dbReference type="PROSITE" id="PS50977">
    <property type="entry name" value="HTH_TETR_2"/>
    <property type="match status" value="1"/>
</dbReference>
<dbReference type="STRING" id="683150.G205_09623"/>
<reference evidence="6 7" key="1">
    <citation type="submission" date="2019-03" db="EMBL/GenBank/DDBJ databases">
        <title>Genome Sequencing and Assembly of Various Microbes Isolated from Partially Reclaimed Soil and Acid Mine Drainage (AMD) Site.</title>
        <authorList>
            <person name="Steinbock B."/>
            <person name="Bechtold R."/>
            <person name="Sevigny J.L."/>
            <person name="Thomas D."/>
            <person name="Cuthill L.R."/>
            <person name="Aveiro Johannsen E.J."/>
            <person name="Thomas K."/>
            <person name="Ghosh A."/>
        </authorList>
    </citation>
    <scope>NUCLEOTIDE SEQUENCE [LARGE SCALE GENOMIC DNA]</scope>
    <source>
        <strain evidence="6 7">S-A1</strain>
    </source>
</reference>
<sequence length="180" mass="19274">MRESQRPQILEAGLRVAARNQGAAITLDAVASEAGVTKPGLMYHFPSRDALMVALVEYAACQLERRMAALLGGSDGTVEERYRSYVQAAADGQNMRAEWALWFHSSCRAELQEAWSRHLDRWLVIPEGTPPARRARLLTARLAADGLWAAQASGVGAPGKADAAAIVAHILGLIGEGGAE</sequence>
<dbReference type="RefSeq" id="WP_133349705.1">
    <property type="nucleotide sequence ID" value="NZ_SMZQ01000006.1"/>
</dbReference>
<name>A0A4R5Y0E6_9MICC</name>
<evidence type="ECO:0000256" key="4">
    <source>
        <dbReference type="PROSITE-ProRule" id="PRU00335"/>
    </source>
</evidence>
<comment type="caution">
    <text evidence="6">The sequence shown here is derived from an EMBL/GenBank/DDBJ whole genome shotgun (WGS) entry which is preliminary data.</text>
</comment>
<organism evidence="6 7">
    <name type="scientific">Arthrobacter nitrophenolicus</name>
    <dbReference type="NCBI Taxonomy" id="683150"/>
    <lineage>
        <taxon>Bacteria</taxon>
        <taxon>Bacillati</taxon>
        <taxon>Actinomycetota</taxon>
        <taxon>Actinomycetes</taxon>
        <taxon>Micrococcales</taxon>
        <taxon>Micrococcaceae</taxon>
        <taxon>Arthrobacter</taxon>
    </lineage>
</organism>
<keyword evidence="3" id="KW-0804">Transcription</keyword>
<keyword evidence="2 4" id="KW-0238">DNA-binding</keyword>
<dbReference type="PANTHER" id="PTHR30055:SF234">
    <property type="entry name" value="HTH-TYPE TRANSCRIPTIONAL REGULATOR BETI"/>
    <property type="match status" value="1"/>
</dbReference>
<evidence type="ECO:0000256" key="1">
    <source>
        <dbReference type="ARBA" id="ARBA00023015"/>
    </source>
</evidence>
<dbReference type="InterPro" id="IPR001647">
    <property type="entry name" value="HTH_TetR"/>
</dbReference>
<dbReference type="InterPro" id="IPR009057">
    <property type="entry name" value="Homeodomain-like_sf"/>
</dbReference>
<evidence type="ECO:0000313" key="6">
    <source>
        <dbReference type="EMBL" id="TDL36847.1"/>
    </source>
</evidence>
<accession>A0A4R5Y0E6</accession>
<dbReference type="PANTHER" id="PTHR30055">
    <property type="entry name" value="HTH-TYPE TRANSCRIPTIONAL REGULATOR RUTR"/>
    <property type="match status" value="1"/>
</dbReference>
<evidence type="ECO:0000259" key="5">
    <source>
        <dbReference type="PROSITE" id="PS50977"/>
    </source>
</evidence>
<proteinExistence type="predicted"/>
<dbReference type="InterPro" id="IPR036271">
    <property type="entry name" value="Tet_transcr_reg_TetR-rel_C_sf"/>
</dbReference>
<keyword evidence="1" id="KW-0805">Transcription regulation</keyword>
<evidence type="ECO:0000313" key="7">
    <source>
        <dbReference type="Proteomes" id="UP000294621"/>
    </source>
</evidence>
<feature type="DNA-binding region" description="H-T-H motif" evidence="4">
    <location>
        <begin position="26"/>
        <end position="45"/>
    </location>
</feature>
<dbReference type="Proteomes" id="UP000294621">
    <property type="component" value="Unassembled WGS sequence"/>
</dbReference>
<dbReference type="OrthoDB" id="9806334at2"/>